<feature type="region of interest" description="Disordered" evidence="6">
    <location>
        <begin position="1"/>
        <end position="21"/>
    </location>
</feature>
<comment type="similarity">
    <text evidence="2">Belongs to the RRP17 family.</text>
</comment>
<evidence type="ECO:0000256" key="2">
    <source>
        <dbReference type="ARBA" id="ARBA00007175"/>
    </source>
</evidence>
<dbReference type="PANTHER" id="PTHR14577:SF0">
    <property type="entry name" value="NUCLEOLAR PROTEIN 12"/>
    <property type="match status" value="1"/>
</dbReference>
<evidence type="ECO:0000256" key="6">
    <source>
        <dbReference type="SAM" id="MobiDB-lite"/>
    </source>
</evidence>
<evidence type="ECO:0000256" key="1">
    <source>
        <dbReference type="ARBA" id="ARBA00004604"/>
    </source>
</evidence>
<comment type="subcellular location">
    <subcellularLocation>
        <location evidence="1">Nucleus</location>
        <location evidence="1">Nucleolus</location>
    </subcellularLocation>
</comment>
<feature type="compositionally biased region" description="Acidic residues" evidence="6">
    <location>
        <begin position="95"/>
        <end position="105"/>
    </location>
</feature>
<dbReference type="Pfam" id="PF09805">
    <property type="entry name" value="Nop25"/>
    <property type="match status" value="1"/>
</dbReference>
<gene>
    <name evidence="7" type="ORF">K402DRAFT_462658</name>
</gene>
<protein>
    <recommendedName>
        <fullName evidence="9">Nucleolar protein 12</fullName>
    </recommendedName>
</protein>
<dbReference type="InterPro" id="IPR019186">
    <property type="entry name" value="Nucleolar_protein_12"/>
</dbReference>
<proteinExistence type="inferred from homology"/>
<evidence type="ECO:0000256" key="5">
    <source>
        <dbReference type="SAM" id="Coils"/>
    </source>
</evidence>
<feature type="compositionally biased region" description="Basic residues" evidence="6">
    <location>
        <begin position="199"/>
        <end position="208"/>
    </location>
</feature>
<feature type="compositionally biased region" description="Basic residues" evidence="6">
    <location>
        <begin position="229"/>
        <end position="238"/>
    </location>
</feature>
<dbReference type="GO" id="GO:0019843">
    <property type="term" value="F:rRNA binding"/>
    <property type="evidence" value="ECO:0007669"/>
    <property type="project" value="TreeGrafter"/>
</dbReference>
<evidence type="ECO:0000313" key="7">
    <source>
        <dbReference type="EMBL" id="KAF1987806.1"/>
    </source>
</evidence>
<sequence length="238" mass="27737">MAPPTSKKRRLAPTIKAKEHPDTIEFNPQERHEYLTGFHKRKLARAKHAQELAKQKERKELIELRKEIRQQRRDDLQKHVEEVNAITRRLNPDISDYETGDESGPEEWNGFEEPPPPINREEEYVDEDKYTTVTIEDVDITRDGFSTPGQTQSKEKDDEGSTVEGEGDDAGKATEDVVVGPRYDENGKRIWTKENPNKGHPKKKKKKFRYESKAERKVTRMKETSRNRTQARARKGDE</sequence>
<accession>A0A6G1H3K7</accession>
<evidence type="ECO:0000313" key="8">
    <source>
        <dbReference type="Proteomes" id="UP000800041"/>
    </source>
</evidence>
<feature type="region of interest" description="Disordered" evidence="6">
    <location>
        <begin position="91"/>
        <end position="238"/>
    </location>
</feature>
<evidence type="ECO:0000256" key="4">
    <source>
        <dbReference type="ARBA" id="ARBA00023242"/>
    </source>
</evidence>
<evidence type="ECO:0008006" key="9">
    <source>
        <dbReference type="Google" id="ProtNLM"/>
    </source>
</evidence>
<reference evidence="7" key="1">
    <citation type="journal article" date="2020" name="Stud. Mycol.">
        <title>101 Dothideomycetes genomes: a test case for predicting lifestyles and emergence of pathogens.</title>
        <authorList>
            <person name="Haridas S."/>
            <person name="Albert R."/>
            <person name="Binder M."/>
            <person name="Bloem J."/>
            <person name="Labutti K."/>
            <person name="Salamov A."/>
            <person name="Andreopoulos B."/>
            <person name="Baker S."/>
            <person name="Barry K."/>
            <person name="Bills G."/>
            <person name="Bluhm B."/>
            <person name="Cannon C."/>
            <person name="Castanera R."/>
            <person name="Culley D."/>
            <person name="Daum C."/>
            <person name="Ezra D."/>
            <person name="Gonzalez J."/>
            <person name="Henrissat B."/>
            <person name="Kuo A."/>
            <person name="Liang C."/>
            <person name="Lipzen A."/>
            <person name="Lutzoni F."/>
            <person name="Magnuson J."/>
            <person name="Mondo S."/>
            <person name="Nolan M."/>
            <person name="Ohm R."/>
            <person name="Pangilinan J."/>
            <person name="Park H.-J."/>
            <person name="Ramirez L."/>
            <person name="Alfaro M."/>
            <person name="Sun H."/>
            <person name="Tritt A."/>
            <person name="Yoshinaga Y."/>
            <person name="Zwiers L.-H."/>
            <person name="Turgeon B."/>
            <person name="Goodwin S."/>
            <person name="Spatafora J."/>
            <person name="Crous P."/>
            <person name="Grigoriev I."/>
        </authorList>
    </citation>
    <scope>NUCLEOTIDE SEQUENCE</scope>
    <source>
        <strain evidence="7">CBS 113979</strain>
    </source>
</reference>
<dbReference type="GO" id="GO:0005730">
    <property type="term" value="C:nucleolus"/>
    <property type="evidence" value="ECO:0007669"/>
    <property type="project" value="UniProtKB-SubCell"/>
</dbReference>
<evidence type="ECO:0000256" key="3">
    <source>
        <dbReference type="ARBA" id="ARBA00023054"/>
    </source>
</evidence>
<feature type="compositionally biased region" description="Basic residues" evidence="6">
    <location>
        <begin position="1"/>
        <end position="11"/>
    </location>
</feature>
<keyword evidence="8" id="KW-1185">Reference proteome</keyword>
<feature type="compositionally biased region" description="Basic and acidic residues" evidence="6">
    <location>
        <begin position="209"/>
        <end position="226"/>
    </location>
</feature>
<dbReference type="EMBL" id="ML977151">
    <property type="protein sequence ID" value="KAF1987806.1"/>
    <property type="molecule type" value="Genomic_DNA"/>
</dbReference>
<dbReference type="OrthoDB" id="551633at2759"/>
<dbReference type="Proteomes" id="UP000800041">
    <property type="component" value="Unassembled WGS sequence"/>
</dbReference>
<feature type="compositionally biased region" description="Basic and acidic residues" evidence="6">
    <location>
        <begin position="182"/>
        <end position="197"/>
    </location>
</feature>
<keyword evidence="3 5" id="KW-0175">Coiled coil</keyword>
<dbReference type="AlphaFoldDB" id="A0A6G1H3K7"/>
<dbReference type="PANTHER" id="PTHR14577">
    <property type="entry name" value="NUCLEOLAR PROTEIN 12"/>
    <property type="match status" value="1"/>
</dbReference>
<organism evidence="7 8">
    <name type="scientific">Aulographum hederae CBS 113979</name>
    <dbReference type="NCBI Taxonomy" id="1176131"/>
    <lineage>
        <taxon>Eukaryota</taxon>
        <taxon>Fungi</taxon>
        <taxon>Dikarya</taxon>
        <taxon>Ascomycota</taxon>
        <taxon>Pezizomycotina</taxon>
        <taxon>Dothideomycetes</taxon>
        <taxon>Pleosporomycetidae</taxon>
        <taxon>Aulographales</taxon>
        <taxon>Aulographaceae</taxon>
    </lineage>
</organism>
<name>A0A6G1H3K7_9PEZI</name>
<feature type="coiled-coil region" evidence="5">
    <location>
        <begin position="45"/>
        <end position="74"/>
    </location>
</feature>
<feature type="compositionally biased region" description="Basic and acidic residues" evidence="6">
    <location>
        <begin position="119"/>
        <end position="130"/>
    </location>
</feature>
<keyword evidence="4" id="KW-0539">Nucleus</keyword>